<comment type="caution">
    <text evidence="1">The sequence shown here is derived from an EMBL/GenBank/DDBJ whole genome shotgun (WGS) entry which is preliminary data.</text>
</comment>
<proteinExistence type="predicted"/>
<dbReference type="Proteomes" id="UP000050898">
    <property type="component" value="Unassembled WGS sequence"/>
</dbReference>
<gene>
    <name evidence="1" type="ORF">FD00_GL002041</name>
</gene>
<dbReference type="AlphaFoldDB" id="A0A0R2E3B8"/>
<dbReference type="EMBL" id="AYYH01000006">
    <property type="protein sequence ID" value="KRN10799.1"/>
    <property type="molecule type" value="Genomic_DNA"/>
</dbReference>
<sequence length="171" mass="20011">MTWEEEIYKASEGKVTPENYNDFNVAFYQAFIDQVASEYPSEGNVGDSETGVVKVWGMELHVEFNFEYVDENEGIETQPTDIALVEEEVTKVKYLGIKEDLEHGCYMVRFKKEDQVKEVFFQDNEDLVQSVYGEDWINHLEDSDDDLLDMADKHFELEKNFWFDCVAEVVK</sequence>
<keyword evidence="2" id="KW-1185">Reference proteome</keyword>
<dbReference type="PATRIC" id="fig|1046596.6.peg.2142"/>
<dbReference type="RefSeq" id="WP_010078235.1">
    <property type="nucleotide sequence ID" value="NZ_AYYH01000006.1"/>
</dbReference>
<accession>A0A0R2E3B8</accession>
<evidence type="ECO:0000313" key="2">
    <source>
        <dbReference type="Proteomes" id="UP000050898"/>
    </source>
</evidence>
<reference evidence="1 2" key="1">
    <citation type="journal article" date="2015" name="Genome Announc.">
        <title>Expanding the biotechnology potential of lactobacilli through comparative genomics of 213 strains and associated genera.</title>
        <authorList>
            <person name="Sun Z."/>
            <person name="Harris H.M."/>
            <person name="McCann A."/>
            <person name="Guo C."/>
            <person name="Argimon S."/>
            <person name="Zhang W."/>
            <person name="Yang X."/>
            <person name="Jeffery I.B."/>
            <person name="Cooney J.C."/>
            <person name="Kagawa T.F."/>
            <person name="Liu W."/>
            <person name="Song Y."/>
            <person name="Salvetti E."/>
            <person name="Wrobel A."/>
            <person name="Rasinkangas P."/>
            <person name="Parkhill J."/>
            <person name="Rea M.C."/>
            <person name="O'Sullivan O."/>
            <person name="Ritari J."/>
            <person name="Douillard F.P."/>
            <person name="Paul Ross R."/>
            <person name="Yang R."/>
            <person name="Briner A.E."/>
            <person name="Felis G.E."/>
            <person name="de Vos W.M."/>
            <person name="Barrangou R."/>
            <person name="Klaenhammer T.R."/>
            <person name="Caufield P.W."/>
            <person name="Cui Y."/>
            <person name="Zhang H."/>
            <person name="O'Toole P.W."/>
        </authorList>
    </citation>
    <scope>NUCLEOTIDE SEQUENCE [LARGE SCALE GENOMIC DNA]</scope>
    <source>
        <strain evidence="1 2">DSM 20444</strain>
    </source>
</reference>
<organism evidence="1 2">
    <name type="scientific">Liquorilactobacillus mali KCTC 3596 = DSM 20444</name>
    <dbReference type="NCBI Taxonomy" id="1046596"/>
    <lineage>
        <taxon>Bacteria</taxon>
        <taxon>Bacillati</taxon>
        <taxon>Bacillota</taxon>
        <taxon>Bacilli</taxon>
        <taxon>Lactobacillales</taxon>
        <taxon>Lactobacillaceae</taxon>
        <taxon>Liquorilactobacillus</taxon>
    </lineage>
</organism>
<name>A0A0R2E3B8_9LACO</name>
<protein>
    <submittedName>
        <fullName evidence="1">Uncharacterized protein</fullName>
    </submittedName>
</protein>
<evidence type="ECO:0000313" key="1">
    <source>
        <dbReference type="EMBL" id="KRN10799.1"/>
    </source>
</evidence>